<dbReference type="GO" id="GO:0009055">
    <property type="term" value="F:electron transfer activity"/>
    <property type="evidence" value="ECO:0007669"/>
    <property type="project" value="InterPro"/>
</dbReference>
<dbReference type="PANTHER" id="PTHR30600">
    <property type="entry name" value="CYTOCHROME C PEROXIDASE-RELATED"/>
    <property type="match status" value="1"/>
</dbReference>
<evidence type="ECO:0000313" key="11">
    <source>
        <dbReference type="Proteomes" id="UP000199138"/>
    </source>
</evidence>
<evidence type="ECO:0000256" key="5">
    <source>
        <dbReference type="ARBA" id="ARBA00023002"/>
    </source>
</evidence>
<accession>A0A1I7HLM3</accession>
<feature type="signal peptide" evidence="8">
    <location>
        <begin position="1"/>
        <end position="30"/>
    </location>
</feature>
<protein>
    <submittedName>
        <fullName evidence="10">Cytochrome c peroxidase</fullName>
    </submittedName>
</protein>
<dbReference type="GO" id="GO:0030313">
    <property type="term" value="C:cell envelope"/>
    <property type="evidence" value="ECO:0007669"/>
    <property type="project" value="UniProtKB-SubCell"/>
</dbReference>
<dbReference type="GO" id="GO:0004130">
    <property type="term" value="F:cytochrome-c peroxidase activity"/>
    <property type="evidence" value="ECO:0007669"/>
    <property type="project" value="TreeGrafter"/>
</dbReference>
<keyword evidence="5" id="KW-0560">Oxidoreductase</keyword>
<organism evidence="10 11">
    <name type="scientific">Pustulibacterium marinum</name>
    <dbReference type="NCBI Taxonomy" id="1224947"/>
    <lineage>
        <taxon>Bacteria</taxon>
        <taxon>Pseudomonadati</taxon>
        <taxon>Bacteroidota</taxon>
        <taxon>Flavobacteriia</taxon>
        <taxon>Flavobacteriales</taxon>
        <taxon>Flavobacteriaceae</taxon>
        <taxon>Pustulibacterium</taxon>
    </lineage>
</organism>
<evidence type="ECO:0000256" key="8">
    <source>
        <dbReference type="SAM" id="SignalP"/>
    </source>
</evidence>
<dbReference type="OrthoDB" id="9805202at2"/>
<gene>
    <name evidence="10" type="ORF">SAMN05216480_11021</name>
</gene>
<reference evidence="10 11" key="1">
    <citation type="submission" date="2016-10" db="EMBL/GenBank/DDBJ databases">
        <authorList>
            <person name="de Groot N.N."/>
        </authorList>
    </citation>
    <scope>NUCLEOTIDE SEQUENCE [LARGE SCALE GENOMIC DNA]</scope>
    <source>
        <strain evidence="10 11">CGMCC 1.12333</strain>
    </source>
</reference>
<dbReference type="STRING" id="1224947.SAMN05216480_11021"/>
<dbReference type="InterPro" id="IPR004852">
    <property type="entry name" value="Di-haem_cyt_c_peroxidsae"/>
</dbReference>
<keyword evidence="3 7" id="KW-0479">Metal-binding</keyword>
<feature type="domain" description="Cytochrome c" evidence="9">
    <location>
        <begin position="464"/>
        <end position="610"/>
    </location>
</feature>
<sequence length="621" mass="69858">MYQQTLKVAGILVFCLGICAFGFMSFTNNADTEAKNYLESEFTQLQKLLAELDIIAATYQESQTDVTTLQAAVSKARLQYKKVEFYLEFHYPEYIKSHINGAPLLHLEVEGTQTNILPAEGLQILDEQVFADHVFEERNAIAGLARQLQSNYTMLYKRLINRSNTDYGEIESLRLELVRIFSMGVTGFDTPGSLNGLSEASASLESMQQYFQLLYTEERSKTQFKKAIGLFEGSQQYLKNNTDFETFDRLTFLTEYIDPLYKILGTFQSKHETDVLGYTSSWNVESESIFGANFLNPYAFTNLKKEEDSKALWELGKQLFYDPTISGNQQISCATCHDPAKGFTDGLPKSMSNVQGKTVLRNSPTLLNAVYSDRYFYDLRAFTLEQQAEHVIFNTEEFNTAYAAILQKLQNNASYQKQFQKLFGKPSVNRNNFSKALASYVLSLQSFNSPFDRFVRGETSALSASAKRGFNLFTGKANCATCHFAPTFSGLVPPLYSENESEILGVLADNQAIPHRLDTDSGRLSNNINTEEAWIYEKSFKTSTVRNIELTAPYFHNGAYATLEEVIDFYDQGGGGGMGLVVKNQTLGEDPLNLTDTEKQDLIAFMKSLTDNSVAEKSVLN</sequence>
<evidence type="ECO:0000313" key="10">
    <source>
        <dbReference type="EMBL" id="SFU61660.1"/>
    </source>
</evidence>
<keyword evidence="4 8" id="KW-0732">Signal</keyword>
<dbReference type="InterPro" id="IPR009056">
    <property type="entry name" value="Cyt_c-like_dom"/>
</dbReference>
<dbReference type="InterPro" id="IPR051395">
    <property type="entry name" value="Cytochrome_c_Peroxidase/MauG"/>
</dbReference>
<evidence type="ECO:0000256" key="4">
    <source>
        <dbReference type="ARBA" id="ARBA00022729"/>
    </source>
</evidence>
<keyword evidence="11" id="KW-1185">Reference proteome</keyword>
<evidence type="ECO:0000259" key="9">
    <source>
        <dbReference type="PROSITE" id="PS51007"/>
    </source>
</evidence>
<comment type="subcellular location">
    <subcellularLocation>
        <location evidence="1">Cell envelope</location>
    </subcellularLocation>
</comment>
<dbReference type="SUPFAM" id="SSF46626">
    <property type="entry name" value="Cytochrome c"/>
    <property type="match status" value="2"/>
</dbReference>
<evidence type="ECO:0000256" key="7">
    <source>
        <dbReference type="PROSITE-ProRule" id="PRU00433"/>
    </source>
</evidence>
<dbReference type="InterPro" id="IPR036909">
    <property type="entry name" value="Cyt_c-like_dom_sf"/>
</dbReference>
<evidence type="ECO:0000256" key="2">
    <source>
        <dbReference type="ARBA" id="ARBA00022617"/>
    </source>
</evidence>
<dbReference type="GO" id="GO:0046872">
    <property type="term" value="F:metal ion binding"/>
    <property type="evidence" value="ECO:0007669"/>
    <property type="project" value="UniProtKB-KW"/>
</dbReference>
<dbReference type="Gene3D" id="1.10.760.10">
    <property type="entry name" value="Cytochrome c-like domain"/>
    <property type="match status" value="2"/>
</dbReference>
<dbReference type="Gene3D" id="1.20.1420.20">
    <property type="entry name" value="M75 peptidase, HXXE motif"/>
    <property type="match status" value="1"/>
</dbReference>
<dbReference type="EMBL" id="FPBK01000010">
    <property type="protein sequence ID" value="SFU61660.1"/>
    <property type="molecule type" value="Genomic_DNA"/>
</dbReference>
<dbReference type="GO" id="GO:0020037">
    <property type="term" value="F:heme binding"/>
    <property type="evidence" value="ECO:0007669"/>
    <property type="project" value="InterPro"/>
</dbReference>
<evidence type="ECO:0000256" key="6">
    <source>
        <dbReference type="ARBA" id="ARBA00023004"/>
    </source>
</evidence>
<keyword evidence="2 7" id="KW-0349">Heme</keyword>
<evidence type="ECO:0000256" key="3">
    <source>
        <dbReference type="ARBA" id="ARBA00022723"/>
    </source>
</evidence>
<dbReference type="PANTHER" id="PTHR30600:SF10">
    <property type="entry name" value="BLL6722 PROTEIN"/>
    <property type="match status" value="1"/>
</dbReference>
<dbReference type="AlphaFoldDB" id="A0A1I7HLM3"/>
<dbReference type="Proteomes" id="UP000199138">
    <property type="component" value="Unassembled WGS sequence"/>
</dbReference>
<feature type="chain" id="PRO_5011630975" evidence="8">
    <location>
        <begin position="31"/>
        <end position="621"/>
    </location>
</feature>
<dbReference type="InterPro" id="IPR038352">
    <property type="entry name" value="Imelysin_sf"/>
</dbReference>
<evidence type="ECO:0000256" key="1">
    <source>
        <dbReference type="ARBA" id="ARBA00004196"/>
    </source>
</evidence>
<keyword evidence="6 7" id="KW-0408">Iron</keyword>
<keyword evidence="10" id="KW-0575">Peroxidase</keyword>
<proteinExistence type="predicted"/>
<name>A0A1I7HLM3_9FLAO</name>
<dbReference type="Pfam" id="PF03150">
    <property type="entry name" value="CCP_MauG"/>
    <property type="match status" value="1"/>
</dbReference>
<dbReference type="PROSITE" id="PS51007">
    <property type="entry name" value="CYTC"/>
    <property type="match status" value="1"/>
</dbReference>